<evidence type="ECO:0000313" key="2">
    <source>
        <dbReference type="EMBL" id="KIO01650.1"/>
    </source>
</evidence>
<reference evidence="3" key="2">
    <citation type="submission" date="2015-01" db="EMBL/GenBank/DDBJ databases">
        <title>Evolutionary Origins and Diversification of the Mycorrhizal Mutualists.</title>
        <authorList>
            <consortium name="DOE Joint Genome Institute"/>
            <consortium name="Mycorrhizal Genomics Consortium"/>
            <person name="Kohler A."/>
            <person name="Kuo A."/>
            <person name="Nagy L.G."/>
            <person name="Floudas D."/>
            <person name="Copeland A."/>
            <person name="Barry K.W."/>
            <person name="Cichocki N."/>
            <person name="Veneault-Fourrey C."/>
            <person name="LaButti K."/>
            <person name="Lindquist E.A."/>
            <person name="Lipzen A."/>
            <person name="Lundell T."/>
            <person name="Morin E."/>
            <person name="Murat C."/>
            <person name="Riley R."/>
            <person name="Ohm R."/>
            <person name="Sun H."/>
            <person name="Tunlid A."/>
            <person name="Henrissat B."/>
            <person name="Grigoriev I.V."/>
            <person name="Hibbett D.S."/>
            <person name="Martin F."/>
        </authorList>
    </citation>
    <scope>NUCLEOTIDE SEQUENCE [LARGE SCALE GENOMIC DNA]</scope>
    <source>
        <strain evidence="3">Marx 270</strain>
    </source>
</reference>
<dbReference type="InterPro" id="IPR010730">
    <property type="entry name" value="HET"/>
</dbReference>
<organism evidence="2 3">
    <name type="scientific">Pisolithus tinctorius Marx 270</name>
    <dbReference type="NCBI Taxonomy" id="870435"/>
    <lineage>
        <taxon>Eukaryota</taxon>
        <taxon>Fungi</taxon>
        <taxon>Dikarya</taxon>
        <taxon>Basidiomycota</taxon>
        <taxon>Agaricomycotina</taxon>
        <taxon>Agaricomycetes</taxon>
        <taxon>Agaricomycetidae</taxon>
        <taxon>Boletales</taxon>
        <taxon>Sclerodermatineae</taxon>
        <taxon>Pisolithaceae</taxon>
        <taxon>Pisolithus</taxon>
    </lineage>
</organism>
<evidence type="ECO:0000313" key="3">
    <source>
        <dbReference type="Proteomes" id="UP000054217"/>
    </source>
</evidence>
<dbReference type="EMBL" id="KN831987">
    <property type="protein sequence ID" value="KIO01650.1"/>
    <property type="molecule type" value="Genomic_DNA"/>
</dbReference>
<dbReference type="AlphaFoldDB" id="A0A0C3NL05"/>
<dbReference type="HOGENOM" id="CLU_000288_138_0_1"/>
<dbReference type="PANTHER" id="PTHR10622">
    <property type="entry name" value="HET DOMAIN-CONTAINING PROTEIN"/>
    <property type="match status" value="1"/>
</dbReference>
<sequence length="247" mass="28100">MTTEIDNERILRVVRRFFRYVMFSHVWQGNEPPFQNVNVVKSVWNLPDTPPNEKLRNFCKETHGLGYSWAWSDTCCIDKSTSSILNQSLTSMYKRYANSVATLVFLVGVAHPSKPGDLAHSLWMTRAWTLQELLSLKVIFFYDSKWKPYLGNTGVNHKECPEIVEELADVIKVPRRTIITFLPEDLGVREKLRLASTRSATVEEDVAYSLIGICKSDIKPYYGEGADALGHLLEKIVARSSEVTVLA</sequence>
<evidence type="ECO:0000259" key="1">
    <source>
        <dbReference type="Pfam" id="PF06985"/>
    </source>
</evidence>
<dbReference type="Proteomes" id="UP000054217">
    <property type="component" value="Unassembled WGS sequence"/>
</dbReference>
<reference evidence="2 3" key="1">
    <citation type="submission" date="2014-04" db="EMBL/GenBank/DDBJ databases">
        <authorList>
            <consortium name="DOE Joint Genome Institute"/>
            <person name="Kuo A."/>
            <person name="Kohler A."/>
            <person name="Costa M.D."/>
            <person name="Nagy L.G."/>
            <person name="Floudas D."/>
            <person name="Copeland A."/>
            <person name="Barry K.W."/>
            <person name="Cichocki N."/>
            <person name="Veneault-Fourrey C."/>
            <person name="LaButti K."/>
            <person name="Lindquist E.A."/>
            <person name="Lipzen A."/>
            <person name="Lundell T."/>
            <person name="Morin E."/>
            <person name="Murat C."/>
            <person name="Sun H."/>
            <person name="Tunlid A."/>
            <person name="Henrissat B."/>
            <person name="Grigoriev I.V."/>
            <person name="Hibbett D.S."/>
            <person name="Martin F."/>
            <person name="Nordberg H.P."/>
            <person name="Cantor M.N."/>
            <person name="Hua S.X."/>
        </authorList>
    </citation>
    <scope>NUCLEOTIDE SEQUENCE [LARGE SCALE GENOMIC DNA]</scope>
    <source>
        <strain evidence="2 3">Marx 270</strain>
    </source>
</reference>
<dbReference type="InParanoid" id="A0A0C3NL05"/>
<feature type="non-terminal residue" evidence="2">
    <location>
        <position position="247"/>
    </location>
</feature>
<gene>
    <name evidence="2" type="ORF">M404DRAFT_149926</name>
</gene>
<dbReference type="Pfam" id="PF06985">
    <property type="entry name" value="HET"/>
    <property type="match status" value="1"/>
</dbReference>
<proteinExistence type="predicted"/>
<dbReference type="PANTHER" id="PTHR10622:SF10">
    <property type="entry name" value="HET DOMAIN-CONTAINING PROTEIN"/>
    <property type="match status" value="1"/>
</dbReference>
<protein>
    <recommendedName>
        <fullName evidence="1">Heterokaryon incompatibility domain-containing protein</fullName>
    </recommendedName>
</protein>
<accession>A0A0C3NL05</accession>
<dbReference type="STRING" id="870435.A0A0C3NL05"/>
<dbReference type="OrthoDB" id="2691269at2759"/>
<name>A0A0C3NL05_PISTI</name>
<feature type="domain" description="Heterokaryon incompatibility" evidence="1">
    <location>
        <begin position="20"/>
        <end position="109"/>
    </location>
</feature>
<keyword evidence="3" id="KW-1185">Reference proteome</keyword>